<sequence>MKELKKVNAISIWKTASNVITSNVGSFSDGSSSCSIEGKTRSEFSLQNMKENLKRELKEEMSRELNALMASLCKI</sequence>
<dbReference type="AlphaFoldDB" id="A0AAD5U8X8"/>
<evidence type="ECO:0000313" key="2">
    <source>
        <dbReference type="Proteomes" id="UP001211065"/>
    </source>
</evidence>
<dbReference type="Proteomes" id="UP001211065">
    <property type="component" value="Unassembled WGS sequence"/>
</dbReference>
<reference evidence="1" key="1">
    <citation type="submission" date="2020-05" db="EMBL/GenBank/DDBJ databases">
        <title>Phylogenomic resolution of chytrid fungi.</title>
        <authorList>
            <person name="Stajich J.E."/>
            <person name="Amses K."/>
            <person name="Simmons R."/>
            <person name="Seto K."/>
            <person name="Myers J."/>
            <person name="Bonds A."/>
            <person name="Quandt C.A."/>
            <person name="Barry K."/>
            <person name="Liu P."/>
            <person name="Grigoriev I."/>
            <person name="Longcore J.E."/>
            <person name="James T.Y."/>
        </authorList>
    </citation>
    <scope>NUCLEOTIDE SEQUENCE</scope>
    <source>
        <strain evidence="1">JEL0476</strain>
    </source>
</reference>
<keyword evidence="2" id="KW-1185">Reference proteome</keyword>
<proteinExistence type="predicted"/>
<dbReference type="EMBL" id="JADGJW010000011">
    <property type="protein sequence ID" value="KAJ3227748.1"/>
    <property type="molecule type" value="Genomic_DNA"/>
</dbReference>
<protein>
    <submittedName>
        <fullName evidence="1">Uncharacterized protein</fullName>
    </submittedName>
</protein>
<comment type="caution">
    <text evidence="1">The sequence shown here is derived from an EMBL/GenBank/DDBJ whole genome shotgun (WGS) entry which is preliminary data.</text>
</comment>
<organism evidence="1 2">
    <name type="scientific">Clydaea vesicula</name>
    <dbReference type="NCBI Taxonomy" id="447962"/>
    <lineage>
        <taxon>Eukaryota</taxon>
        <taxon>Fungi</taxon>
        <taxon>Fungi incertae sedis</taxon>
        <taxon>Chytridiomycota</taxon>
        <taxon>Chytridiomycota incertae sedis</taxon>
        <taxon>Chytridiomycetes</taxon>
        <taxon>Lobulomycetales</taxon>
        <taxon>Lobulomycetaceae</taxon>
        <taxon>Clydaea</taxon>
    </lineage>
</organism>
<evidence type="ECO:0000313" key="1">
    <source>
        <dbReference type="EMBL" id="KAJ3227748.1"/>
    </source>
</evidence>
<accession>A0AAD5U8X8</accession>
<gene>
    <name evidence="1" type="ORF">HK099_000421</name>
</gene>
<name>A0AAD5U8X8_9FUNG</name>